<dbReference type="InterPro" id="IPR001915">
    <property type="entry name" value="Peptidase_M48"/>
</dbReference>
<dbReference type="PANTHER" id="PTHR22726:SF1">
    <property type="entry name" value="METALLOENDOPEPTIDASE OMA1, MITOCHONDRIAL"/>
    <property type="match status" value="1"/>
</dbReference>
<keyword evidence="6 8" id="KW-0482">Metalloprotease</keyword>
<dbReference type="RefSeq" id="WP_169115633.1">
    <property type="nucleotide sequence ID" value="NZ_JAAAUB010000004.1"/>
</dbReference>
<evidence type="ECO:0000256" key="1">
    <source>
        <dbReference type="ARBA" id="ARBA00001947"/>
    </source>
</evidence>
<evidence type="ECO:0000259" key="7">
    <source>
        <dbReference type="Pfam" id="PF01435"/>
    </source>
</evidence>
<dbReference type="SUPFAM" id="SSF48452">
    <property type="entry name" value="TPR-like"/>
    <property type="match status" value="1"/>
</dbReference>
<dbReference type="EMBL" id="JAAAUB010000004">
    <property type="protein sequence ID" value="NMH16361.1"/>
    <property type="molecule type" value="Genomic_DNA"/>
</dbReference>
<organism evidence="8 9">
    <name type="scientific">Tepidiphilus baoligensis</name>
    <dbReference type="NCBI Taxonomy" id="2698687"/>
    <lineage>
        <taxon>Bacteria</taxon>
        <taxon>Pseudomonadati</taxon>
        <taxon>Pseudomonadota</taxon>
        <taxon>Hydrogenophilia</taxon>
        <taxon>Hydrogenophilales</taxon>
        <taxon>Hydrogenophilaceae</taxon>
        <taxon>Tepidiphilus</taxon>
    </lineage>
</organism>
<keyword evidence="3" id="KW-0479">Metal-binding</keyword>
<keyword evidence="4" id="KW-0378">Hydrolase</keyword>
<dbReference type="Gene3D" id="1.25.40.10">
    <property type="entry name" value="Tetratricopeptide repeat domain"/>
    <property type="match status" value="1"/>
</dbReference>
<comment type="cofactor">
    <cofactor evidence="1">
        <name>Zn(2+)</name>
        <dbReference type="ChEBI" id="CHEBI:29105"/>
    </cofactor>
</comment>
<dbReference type="CDD" id="cd07333">
    <property type="entry name" value="M48C_bepA_like"/>
    <property type="match status" value="1"/>
</dbReference>
<evidence type="ECO:0000256" key="5">
    <source>
        <dbReference type="ARBA" id="ARBA00022833"/>
    </source>
</evidence>
<dbReference type="Pfam" id="PF01435">
    <property type="entry name" value="Peptidase_M48"/>
    <property type="match status" value="1"/>
</dbReference>
<evidence type="ECO:0000313" key="8">
    <source>
        <dbReference type="EMBL" id="NMH16361.1"/>
    </source>
</evidence>
<dbReference type="Pfam" id="PF14559">
    <property type="entry name" value="TPR_19"/>
    <property type="match status" value="1"/>
</dbReference>
<evidence type="ECO:0000313" key="9">
    <source>
        <dbReference type="Proteomes" id="UP000669605"/>
    </source>
</evidence>
<evidence type="ECO:0000256" key="4">
    <source>
        <dbReference type="ARBA" id="ARBA00022801"/>
    </source>
</evidence>
<evidence type="ECO:0000256" key="2">
    <source>
        <dbReference type="ARBA" id="ARBA00022670"/>
    </source>
</evidence>
<keyword evidence="2" id="KW-0645">Protease</keyword>
<dbReference type="PANTHER" id="PTHR22726">
    <property type="entry name" value="METALLOENDOPEPTIDASE OMA1"/>
    <property type="match status" value="1"/>
</dbReference>
<keyword evidence="9" id="KW-1185">Reference proteome</keyword>
<protein>
    <submittedName>
        <fullName evidence="8">M48 family metalloprotease</fullName>
    </submittedName>
</protein>
<dbReference type="Proteomes" id="UP000669605">
    <property type="component" value="Unassembled WGS sequence"/>
</dbReference>
<name>A0ABX1QLS9_9PROT</name>
<keyword evidence="5" id="KW-0862">Zinc</keyword>
<dbReference type="GO" id="GO:0008237">
    <property type="term" value="F:metallopeptidase activity"/>
    <property type="evidence" value="ECO:0007669"/>
    <property type="project" value="UniProtKB-KW"/>
</dbReference>
<feature type="domain" description="Peptidase M48" evidence="7">
    <location>
        <begin position="64"/>
        <end position="252"/>
    </location>
</feature>
<proteinExistence type="predicted"/>
<evidence type="ECO:0000256" key="6">
    <source>
        <dbReference type="ARBA" id="ARBA00023049"/>
    </source>
</evidence>
<comment type="caution">
    <text evidence="8">The sequence shown here is derived from an EMBL/GenBank/DDBJ whole genome shotgun (WGS) entry which is preliminary data.</text>
</comment>
<gene>
    <name evidence="8" type="ORF">GV368_04420</name>
</gene>
<sequence>MWHRLFLFLSLLAFVGQGWAYRLPDLGAVATDAFSTQEEEAIGRMVMVQIREREPNYLDDPELEDYLAAIGRRLTEASDQPFRRYRFFVLRDNTINAFAMPGGYIGVHSGLILTAESESELAAVLAHEMGHVIHRHIAQLIDQQKTSNMVMLGSMLVAILAARTGGSQVAEAAAVGGQAFAVQQQLSFSRAFEHDADRTGLDILAKAGFDPSAAPRFFGRLLRESRLYENNAPVYMRTHPLTTDRISDLENRISSPTFKYSLRPRLDSLGFSAARAKLMAMNGTPSEAVARAFDGSATGIDRQMARVRAALRANDVKRARATFDQYAKGWPDEHWRDLLEAEVLTAEGRLPDALAKLERAMQRAPEAAAPRLYAIDVALRLGQVERAEQLAREAVDRDKGERRYWQALGKVAAAKGDEAWVHRAQGESFVLDDRLEAAIDQFEQARRARRGDYFWEAELDAKIRMLKDEVRQRKRLTR</sequence>
<evidence type="ECO:0000256" key="3">
    <source>
        <dbReference type="ARBA" id="ARBA00022723"/>
    </source>
</evidence>
<reference evidence="8 9" key="1">
    <citation type="journal article" date="2020" name="Curr. Microbiol.">
        <title>Tepidiphilus baoligensis sp. nov., a Novel Bacterium of the Family Hydrogenophilaceae Isolated from an Oil Reservoir.</title>
        <authorList>
            <person name="Zhang X."/>
            <person name="Wang G."/>
            <person name="Ma X."/>
            <person name="Yu J."/>
            <person name="You J."/>
            <person name="Xue Y."/>
            <person name="Ma Y."/>
        </authorList>
    </citation>
    <scope>NUCLEOTIDE SEQUENCE [LARGE SCALE GENOMIC DNA]</scope>
    <source>
        <strain evidence="8 9">B18-69</strain>
    </source>
</reference>
<dbReference type="InterPro" id="IPR051156">
    <property type="entry name" value="Mito/Outer_Membr_Metalloprot"/>
</dbReference>
<accession>A0ABX1QLS9</accession>
<dbReference type="InterPro" id="IPR011990">
    <property type="entry name" value="TPR-like_helical_dom_sf"/>
</dbReference>
<dbReference type="Gene3D" id="3.30.2010.10">
    <property type="entry name" value="Metalloproteases ('zincins'), catalytic domain"/>
    <property type="match status" value="1"/>
</dbReference>